<organism evidence="2 3">
    <name type="scientific">Pleurodeles waltl</name>
    <name type="common">Iberian ribbed newt</name>
    <dbReference type="NCBI Taxonomy" id="8319"/>
    <lineage>
        <taxon>Eukaryota</taxon>
        <taxon>Metazoa</taxon>
        <taxon>Chordata</taxon>
        <taxon>Craniata</taxon>
        <taxon>Vertebrata</taxon>
        <taxon>Euteleostomi</taxon>
        <taxon>Amphibia</taxon>
        <taxon>Batrachia</taxon>
        <taxon>Caudata</taxon>
        <taxon>Salamandroidea</taxon>
        <taxon>Salamandridae</taxon>
        <taxon>Pleurodelinae</taxon>
        <taxon>Pleurodeles</taxon>
    </lineage>
</organism>
<protein>
    <submittedName>
        <fullName evidence="2">Uncharacterized protein</fullName>
    </submittedName>
</protein>
<evidence type="ECO:0000313" key="3">
    <source>
        <dbReference type="Proteomes" id="UP001066276"/>
    </source>
</evidence>
<proteinExistence type="predicted"/>
<feature type="region of interest" description="Disordered" evidence="1">
    <location>
        <begin position="58"/>
        <end position="96"/>
    </location>
</feature>
<dbReference type="AlphaFoldDB" id="A0AAV7NCJ5"/>
<name>A0AAV7NCJ5_PLEWA</name>
<feature type="compositionally biased region" description="Basic and acidic residues" evidence="1">
    <location>
        <begin position="72"/>
        <end position="96"/>
    </location>
</feature>
<comment type="caution">
    <text evidence="2">The sequence shown here is derived from an EMBL/GenBank/DDBJ whole genome shotgun (WGS) entry which is preliminary data.</text>
</comment>
<feature type="region of interest" description="Disordered" evidence="1">
    <location>
        <begin position="1"/>
        <end position="45"/>
    </location>
</feature>
<gene>
    <name evidence="2" type="ORF">NDU88_000560</name>
</gene>
<evidence type="ECO:0000256" key="1">
    <source>
        <dbReference type="SAM" id="MobiDB-lite"/>
    </source>
</evidence>
<dbReference type="EMBL" id="JANPWB010000012">
    <property type="protein sequence ID" value="KAJ1112292.1"/>
    <property type="molecule type" value="Genomic_DNA"/>
</dbReference>
<keyword evidence="3" id="KW-1185">Reference proteome</keyword>
<dbReference type="Proteomes" id="UP001066276">
    <property type="component" value="Chromosome 8"/>
</dbReference>
<sequence>MAESSSQDGDSDGAMARESLLNQPVQLVQSGQENGSLYDDEPGPTLVLSELVDKLPDNHSYISAREQNSSLEPEKQGLQDGRCEDSQKGAKSAREEERTLKFVPVTLITEMLRALSMEFSGGFETSNANQLEIRNLCEDLGKKIDELAG</sequence>
<reference evidence="2" key="1">
    <citation type="journal article" date="2022" name="bioRxiv">
        <title>Sequencing and chromosome-scale assembly of the giantPleurodeles waltlgenome.</title>
        <authorList>
            <person name="Brown T."/>
            <person name="Elewa A."/>
            <person name="Iarovenko S."/>
            <person name="Subramanian E."/>
            <person name="Araus A.J."/>
            <person name="Petzold A."/>
            <person name="Susuki M."/>
            <person name="Suzuki K.-i.T."/>
            <person name="Hayashi T."/>
            <person name="Toyoda A."/>
            <person name="Oliveira C."/>
            <person name="Osipova E."/>
            <person name="Leigh N.D."/>
            <person name="Simon A."/>
            <person name="Yun M.H."/>
        </authorList>
    </citation>
    <scope>NUCLEOTIDE SEQUENCE</scope>
    <source>
        <strain evidence="2">20211129_DDA</strain>
        <tissue evidence="2">Liver</tissue>
    </source>
</reference>
<accession>A0AAV7NCJ5</accession>
<evidence type="ECO:0000313" key="2">
    <source>
        <dbReference type="EMBL" id="KAJ1112292.1"/>
    </source>
</evidence>
<feature type="compositionally biased region" description="Polar residues" evidence="1">
    <location>
        <begin position="20"/>
        <end position="35"/>
    </location>
</feature>